<dbReference type="EMBL" id="LZYZ01000012">
    <property type="protein sequence ID" value="OOM05694.1"/>
    <property type="molecule type" value="Genomic_DNA"/>
</dbReference>
<name>A0A1S8MNE3_CLOSA</name>
<comment type="caution">
    <text evidence="1">The sequence shown here is derived from an EMBL/GenBank/DDBJ whole genome shotgun (WGS) entry which is preliminary data.</text>
</comment>
<organism evidence="1 2">
    <name type="scientific">Clostridium saccharobutylicum</name>
    <dbReference type="NCBI Taxonomy" id="169679"/>
    <lineage>
        <taxon>Bacteria</taxon>
        <taxon>Bacillati</taxon>
        <taxon>Bacillota</taxon>
        <taxon>Clostridia</taxon>
        <taxon>Eubacteriales</taxon>
        <taxon>Clostridiaceae</taxon>
        <taxon>Clostridium</taxon>
    </lineage>
</organism>
<dbReference type="AlphaFoldDB" id="A0A1S8MNE3"/>
<accession>A0A1S8MNE3</accession>
<reference evidence="1 2" key="1">
    <citation type="submission" date="2016-05" db="EMBL/GenBank/DDBJ databases">
        <title>Microbial solvent formation.</title>
        <authorList>
            <person name="Poehlein A."/>
            <person name="Montoya Solano J.D."/>
            <person name="Flitsch S."/>
            <person name="Krabben P."/>
            <person name="Duerre P."/>
            <person name="Daniel R."/>
        </authorList>
    </citation>
    <scope>NUCLEOTIDE SEQUENCE [LARGE SCALE GENOMIC DNA]</scope>
    <source>
        <strain evidence="1 2">L1-8</strain>
    </source>
</reference>
<evidence type="ECO:0000313" key="1">
    <source>
        <dbReference type="EMBL" id="OOM05694.1"/>
    </source>
</evidence>
<proteinExistence type="predicted"/>
<evidence type="ECO:0000313" key="2">
    <source>
        <dbReference type="Proteomes" id="UP000191154"/>
    </source>
</evidence>
<dbReference type="RefSeq" id="WP_077867508.1">
    <property type="nucleotide sequence ID" value="NZ_LZYZ01000012.1"/>
</dbReference>
<gene>
    <name evidence="1" type="ORF">CLOSAC_45640</name>
</gene>
<protein>
    <submittedName>
        <fullName evidence="1">Uncharacterized protein</fullName>
    </submittedName>
</protein>
<dbReference type="Proteomes" id="UP000191154">
    <property type="component" value="Unassembled WGS sequence"/>
</dbReference>
<sequence>MKIQQKRVRNLSLIKKVEGGKKIRVAVTNLEGKKNILSKLGFSDELYIGETLLPGDVGPVSRKNANGDYIIHRDRPKEKHSRMIEWTYKQWSGKGETKEVTDSTEIEYERYQRTFIPPKGIEFAIMEKDDEKILVSPEFKVGNEEDEELVLAINILLEAFGECEVVDTHNNPILLPKVIRLNWEVLPKGKYPWKIQKERLELFLNKANGNNRAVIEKRIEEINKYKPDFIAVGTAGFGGYIVLGFDDKNLYVLESIKVNNATYILKNDWESISMLTKSEILDNNLHKARIIHDRYWYREIAKLLA</sequence>